<keyword evidence="2" id="KW-0723">Serine/threonine-protein kinase</keyword>
<dbReference type="KEGG" id="mgo:AFA91_13520"/>
<gene>
    <name evidence="8" type="ORF">AFA91_13520</name>
</gene>
<dbReference type="PANTHER" id="PTHR43289:SF6">
    <property type="entry name" value="SERINE_THREONINE-PROTEIN KINASE NEKL-3"/>
    <property type="match status" value="1"/>
</dbReference>
<organism evidence="8 9">
    <name type="scientific">Mycolicibacterium goodii</name>
    <name type="common">Mycobacterium goodii</name>
    <dbReference type="NCBI Taxonomy" id="134601"/>
    <lineage>
        <taxon>Bacteria</taxon>
        <taxon>Bacillati</taxon>
        <taxon>Actinomycetota</taxon>
        <taxon>Actinomycetes</taxon>
        <taxon>Mycobacteriales</taxon>
        <taxon>Mycobacteriaceae</taxon>
        <taxon>Mycolicibacterium</taxon>
    </lineage>
</organism>
<evidence type="ECO:0000256" key="3">
    <source>
        <dbReference type="ARBA" id="ARBA00022679"/>
    </source>
</evidence>
<keyword evidence="6" id="KW-0067">ATP-binding</keyword>
<dbReference type="EC" id="2.7.11.1" evidence="1"/>
<protein>
    <recommendedName>
        <fullName evidence="1">non-specific serine/threonine protein kinase</fullName>
        <ecNumber evidence="1">2.7.11.1</ecNumber>
    </recommendedName>
</protein>
<proteinExistence type="predicted"/>
<name>A0A0K0X5H9_MYCGD</name>
<dbReference type="Proteomes" id="UP000062255">
    <property type="component" value="Chromosome"/>
</dbReference>
<dbReference type="AlphaFoldDB" id="A0A0K0X5H9"/>
<dbReference type="CDD" id="cd14014">
    <property type="entry name" value="STKc_PknB_like"/>
    <property type="match status" value="1"/>
</dbReference>
<evidence type="ECO:0000256" key="4">
    <source>
        <dbReference type="ARBA" id="ARBA00022741"/>
    </source>
</evidence>
<dbReference type="STRING" id="134601.AFA91_13520"/>
<dbReference type="Pfam" id="PF00069">
    <property type="entry name" value="Pkinase"/>
    <property type="match status" value="1"/>
</dbReference>
<keyword evidence="4" id="KW-0547">Nucleotide-binding</keyword>
<dbReference type="PROSITE" id="PS50011">
    <property type="entry name" value="PROTEIN_KINASE_DOM"/>
    <property type="match status" value="1"/>
</dbReference>
<evidence type="ECO:0000256" key="5">
    <source>
        <dbReference type="ARBA" id="ARBA00022777"/>
    </source>
</evidence>
<reference evidence="8 9" key="1">
    <citation type="submission" date="2015-07" db="EMBL/GenBank/DDBJ databases">
        <title>Complete genome sequence of Mycobacterium goodii X7B, a facultative thermophilic biodesulfurizing bacterium.</title>
        <authorList>
            <person name="Yu B."/>
            <person name="Li F."/>
            <person name="Xu P."/>
        </authorList>
    </citation>
    <scope>NUCLEOTIDE SEQUENCE [LARGE SCALE GENOMIC DNA]</scope>
    <source>
        <strain evidence="8 9">X7B</strain>
    </source>
</reference>
<feature type="domain" description="Protein kinase" evidence="7">
    <location>
        <begin position="13"/>
        <end position="283"/>
    </location>
</feature>
<evidence type="ECO:0000256" key="1">
    <source>
        <dbReference type="ARBA" id="ARBA00012513"/>
    </source>
</evidence>
<evidence type="ECO:0000313" key="9">
    <source>
        <dbReference type="Proteomes" id="UP000062255"/>
    </source>
</evidence>
<evidence type="ECO:0000313" key="8">
    <source>
        <dbReference type="EMBL" id="AKS32730.1"/>
    </source>
</evidence>
<dbReference type="InterPro" id="IPR000719">
    <property type="entry name" value="Prot_kinase_dom"/>
</dbReference>
<dbReference type="Gene3D" id="3.30.200.20">
    <property type="entry name" value="Phosphorylase Kinase, domain 1"/>
    <property type="match status" value="1"/>
</dbReference>
<evidence type="ECO:0000256" key="2">
    <source>
        <dbReference type="ARBA" id="ARBA00022527"/>
    </source>
</evidence>
<evidence type="ECO:0000256" key="6">
    <source>
        <dbReference type="ARBA" id="ARBA00022840"/>
    </source>
</evidence>
<sequence length="287" mass="31222">MWVVSPGERIAGFAVEDVAGRGGWAVVYRARDAAGRPVALKVLNDSHRDPAHLEKLRREYEFACRAQHPNVVAMYSAGRDWLAMEFVDGRPVTSLAARADQLAALRQIADALDHVHRLGIVHSDVKPTNILADKPFSRAVLIDFGVAHSLAEDVAARLAADSTGRLTLDPARRITHQAAAPRPQVQASLPYSAPELISGRVLSAATDRYALACTAVEILTGLPPFTATTAMKMIDQHLNSPPPRISDRADWIPHAVDSIFAKALAKDPERRHESCAEFVEQLATALE</sequence>
<keyword evidence="5 8" id="KW-0418">Kinase</keyword>
<dbReference type="PATRIC" id="fig|134601.6.peg.2805"/>
<dbReference type="SUPFAM" id="SSF56112">
    <property type="entry name" value="Protein kinase-like (PK-like)"/>
    <property type="match status" value="1"/>
</dbReference>
<dbReference type="EMBL" id="CP012150">
    <property type="protein sequence ID" value="AKS32730.1"/>
    <property type="molecule type" value="Genomic_DNA"/>
</dbReference>
<dbReference type="PANTHER" id="PTHR43289">
    <property type="entry name" value="MITOGEN-ACTIVATED PROTEIN KINASE KINASE KINASE 20-RELATED"/>
    <property type="match status" value="1"/>
</dbReference>
<keyword evidence="3" id="KW-0808">Transferase</keyword>
<dbReference type="InterPro" id="IPR011009">
    <property type="entry name" value="Kinase-like_dom_sf"/>
</dbReference>
<dbReference type="RefSeq" id="WP_049745161.1">
    <property type="nucleotide sequence ID" value="NZ_CP012150.1"/>
</dbReference>
<evidence type="ECO:0000259" key="7">
    <source>
        <dbReference type="PROSITE" id="PS50011"/>
    </source>
</evidence>
<accession>A0A0K0X5H9</accession>
<dbReference type="Gene3D" id="1.10.510.10">
    <property type="entry name" value="Transferase(Phosphotransferase) domain 1"/>
    <property type="match status" value="1"/>
</dbReference>
<dbReference type="SMART" id="SM00220">
    <property type="entry name" value="S_TKc"/>
    <property type="match status" value="1"/>
</dbReference>
<dbReference type="GO" id="GO:0005524">
    <property type="term" value="F:ATP binding"/>
    <property type="evidence" value="ECO:0007669"/>
    <property type="project" value="UniProtKB-KW"/>
</dbReference>
<dbReference type="OrthoDB" id="5622056at2"/>
<dbReference type="GO" id="GO:0004674">
    <property type="term" value="F:protein serine/threonine kinase activity"/>
    <property type="evidence" value="ECO:0007669"/>
    <property type="project" value="UniProtKB-KW"/>
</dbReference>